<feature type="transmembrane region" description="Helical" evidence="4">
    <location>
        <begin position="123"/>
        <end position="144"/>
    </location>
</feature>
<keyword evidence="3 4" id="KW-0472">Membrane</keyword>
<evidence type="ECO:0000313" key="6">
    <source>
        <dbReference type="EMBL" id="SDB11580.1"/>
    </source>
</evidence>
<keyword evidence="1 4" id="KW-0812">Transmembrane</keyword>
<feature type="transmembrane region" description="Helical" evidence="4">
    <location>
        <begin position="387"/>
        <end position="409"/>
    </location>
</feature>
<organism evidence="6 7">
    <name type="scientific">Desulfonatronum thiosulfatophilum</name>
    <dbReference type="NCBI Taxonomy" id="617002"/>
    <lineage>
        <taxon>Bacteria</taxon>
        <taxon>Pseudomonadati</taxon>
        <taxon>Thermodesulfobacteriota</taxon>
        <taxon>Desulfovibrionia</taxon>
        <taxon>Desulfovibrionales</taxon>
        <taxon>Desulfonatronaceae</taxon>
        <taxon>Desulfonatronum</taxon>
    </lineage>
</organism>
<evidence type="ECO:0000256" key="2">
    <source>
        <dbReference type="ARBA" id="ARBA00022989"/>
    </source>
</evidence>
<dbReference type="InterPro" id="IPR011701">
    <property type="entry name" value="MFS"/>
</dbReference>
<feature type="transmembrane region" description="Helical" evidence="4">
    <location>
        <begin position="182"/>
        <end position="201"/>
    </location>
</feature>
<feature type="transmembrane region" description="Helical" evidence="4">
    <location>
        <begin position="151"/>
        <end position="170"/>
    </location>
</feature>
<dbReference type="SUPFAM" id="SSF103473">
    <property type="entry name" value="MFS general substrate transporter"/>
    <property type="match status" value="1"/>
</dbReference>
<proteinExistence type="predicted"/>
<feature type="transmembrane region" description="Helical" evidence="4">
    <location>
        <begin position="29"/>
        <end position="49"/>
    </location>
</feature>
<name>A0A1G6AT82_9BACT</name>
<evidence type="ECO:0000259" key="5">
    <source>
        <dbReference type="PROSITE" id="PS50850"/>
    </source>
</evidence>
<dbReference type="InterPro" id="IPR052714">
    <property type="entry name" value="MFS_Exporter"/>
</dbReference>
<dbReference type="PANTHER" id="PTHR23531">
    <property type="entry name" value="QUINOLENE RESISTANCE PROTEIN NORA"/>
    <property type="match status" value="1"/>
</dbReference>
<evidence type="ECO:0000256" key="3">
    <source>
        <dbReference type="ARBA" id="ARBA00023136"/>
    </source>
</evidence>
<dbReference type="Gene3D" id="1.20.1250.20">
    <property type="entry name" value="MFS general substrate transporter like domains"/>
    <property type="match status" value="1"/>
</dbReference>
<feature type="transmembrane region" description="Helical" evidence="4">
    <location>
        <begin position="237"/>
        <end position="255"/>
    </location>
</feature>
<dbReference type="PANTHER" id="PTHR23531:SF1">
    <property type="entry name" value="QUINOLENE RESISTANCE PROTEIN NORA"/>
    <property type="match status" value="1"/>
</dbReference>
<feature type="transmembrane region" description="Helical" evidence="4">
    <location>
        <begin position="93"/>
        <end position="111"/>
    </location>
</feature>
<keyword evidence="2 4" id="KW-1133">Transmembrane helix</keyword>
<dbReference type="STRING" id="617002.SAMN05660653_00544"/>
<dbReference type="PROSITE" id="PS50850">
    <property type="entry name" value="MFS"/>
    <property type="match status" value="1"/>
</dbReference>
<evidence type="ECO:0000313" key="7">
    <source>
        <dbReference type="Proteomes" id="UP000198771"/>
    </source>
</evidence>
<feature type="domain" description="Major facilitator superfamily (MFS) profile" evidence="5">
    <location>
        <begin position="228"/>
        <end position="418"/>
    </location>
</feature>
<dbReference type="InterPro" id="IPR020846">
    <property type="entry name" value="MFS_dom"/>
</dbReference>
<gene>
    <name evidence="6" type="ORF">SAMN05660653_00544</name>
</gene>
<feature type="transmembrane region" description="Helical" evidence="4">
    <location>
        <begin position="321"/>
        <end position="346"/>
    </location>
</feature>
<sequence>MPHDLQHLGCIMTMNTSAESPDSLFSFEFVALSAISFLAFCNLSLFYGFNAYLEGLGVTAAWRGVLIGLEPATAFVLRPIISPWLTPRNSVQIIGVGLVLIMLALLGYSQAENLWTLGLIRMLHGAGFVVMISACINVLVLFIPEGRSGQGFGVFSITTLLPYAVLPPLVEPLLVAFGDASRVYSLFSPLFVPALFLLPAVGRGVRRRVADLPDKAMQRPRFKDIVEDLRTPGIARLLTANLLLFIATTTVFFYMKDHLSALGGGNPGFFFSISTGATILVRIACGKLLDRVNRAAMLGLFLLALAVCFLLFSLAETPDKILILAGLYGVCLGFVMPQLNAAMFVISPRHLRGLNTNMMLFTMDAGYWMGPVLAGTLLAMGVAYAELFLAFAVLPLAGSVIAWSMVGLLRVTQHNAEK</sequence>
<dbReference type="InterPro" id="IPR036259">
    <property type="entry name" value="MFS_trans_sf"/>
</dbReference>
<dbReference type="Pfam" id="PF07690">
    <property type="entry name" value="MFS_1"/>
    <property type="match status" value="1"/>
</dbReference>
<dbReference type="GO" id="GO:0022857">
    <property type="term" value="F:transmembrane transporter activity"/>
    <property type="evidence" value="ECO:0007669"/>
    <property type="project" value="InterPro"/>
</dbReference>
<evidence type="ECO:0000256" key="1">
    <source>
        <dbReference type="ARBA" id="ARBA00022692"/>
    </source>
</evidence>
<evidence type="ECO:0000256" key="4">
    <source>
        <dbReference type="SAM" id="Phobius"/>
    </source>
</evidence>
<accession>A0A1G6AT82</accession>
<keyword evidence="7" id="KW-1185">Reference proteome</keyword>
<protein>
    <submittedName>
        <fullName evidence="6">Predicted arabinose efflux permease, MFS family</fullName>
    </submittedName>
</protein>
<dbReference type="EMBL" id="FMXO01000003">
    <property type="protein sequence ID" value="SDB11580.1"/>
    <property type="molecule type" value="Genomic_DNA"/>
</dbReference>
<reference evidence="6 7" key="1">
    <citation type="submission" date="2016-10" db="EMBL/GenBank/DDBJ databases">
        <authorList>
            <person name="de Groot N.N."/>
        </authorList>
    </citation>
    <scope>NUCLEOTIDE SEQUENCE [LARGE SCALE GENOMIC DNA]</scope>
    <source>
        <strain evidence="6 7">ASO4-2</strain>
    </source>
</reference>
<feature type="transmembrane region" description="Helical" evidence="4">
    <location>
        <begin position="358"/>
        <end position="381"/>
    </location>
</feature>
<feature type="transmembrane region" description="Helical" evidence="4">
    <location>
        <begin position="297"/>
        <end position="315"/>
    </location>
</feature>
<feature type="transmembrane region" description="Helical" evidence="4">
    <location>
        <begin position="61"/>
        <end position="81"/>
    </location>
</feature>
<dbReference type="AlphaFoldDB" id="A0A1G6AT82"/>
<feature type="transmembrane region" description="Helical" evidence="4">
    <location>
        <begin position="267"/>
        <end position="285"/>
    </location>
</feature>
<dbReference type="Proteomes" id="UP000198771">
    <property type="component" value="Unassembled WGS sequence"/>
</dbReference>